<protein>
    <recommendedName>
        <fullName evidence="2">Cysteine dioxygenase</fullName>
    </recommendedName>
</protein>
<accession>A0A6C0CIX8</accession>
<dbReference type="InterPro" id="IPR011051">
    <property type="entry name" value="RmlC_Cupin_sf"/>
</dbReference>
<reference evidence="1" key="1">
    <citation type="journal article" date="2020" name="Nature">
        <title>Giant virus diversity and host interactions through global metagenomics.</title>
        <authorList>
            <person name="Schulz F."/>
            <person name="Roux S."/>
            <person name="Paez-Espino D."/>
            <person name="Jungbluth S."/>
            <person name="Walsh D.A."/>
            <person name="Denef V.J."/>
            <person name="McMahon K.D."/>
            <person name="Konstantinidis K.T."/>
            <person name="Eloe-Fadrosh E.A."/>
            <person name="Kyrpides N.C."/>
            <person name="Woyke T."/>
        </authorList>
    </citation>
    <scope>NUCLEOTIDE SEQUENCE</scope>
    <source>
        <strain evidence="1">GVMAG-M-3300021185-45</strain>
    </source>
</reference>
<dbReference type="EMBL" id="MN739423">
    <property type="protein sequence ID" value="QHT04127.1"/>
    <property type="molecule type" value="Genomic_DNA"/>
</dbReference>
<dbReference type="SUPFAM" id="SSF51182">
    <property type="entry name" value="RmlC-like cupins"/>
    <property type="match status" value="1"/>
</dbReference>
<evidence type="ECO:0000313" key="1">
    <source>
        <dbReference type="EMBL" id="QHT04127.1"/>
    </source>
</evidence>
<name>A0A6C0CIX8_9ZZZZ</name>
<sequence length="394" mass="45499">MNYIKTEFNLPVKGQCTYLFTAYDANVPLKFDIFNNDNNKQCIKFIIDSSGINLTIDSDGINSKKANGEKGLLNIKGVFYWVSLDSQDQTIKFGIGEARPETIVFEYKMSSDNNEEFELNKKFMESLSTISNISNISKLKILKDPIVNPVALKIKKTNELTMNDIAEYRYLPNSFLTPVNQKLYDCISGKKFVLDDVDFPDFSKAIEYSIATEGCWCNKKLIEKSTEFNPDTPNISETYLRITLGQNSGESPGIPYVMEIWPSNHYSPIHSHANSNAVIRVLHGSINVTLFPFLSEEKNIDSFGEANFDKDDITWISPELNQIHQLKNINQKQTCITIQCYMYGTNNHKHYDYFDYIDDNKKIVQYDPDSDMNFVEFKALMKKEWNERKKYFFC</sequence>
<dbReference type="InterPro" id="IPR014710">
    <property type="entry name" value="RmlC-like_jellyroll"/>
</dbReference>
<proteinExistence type="predicted"/>
<dbReference type="AlphaFoldDB" id="A0A6C0CIX8"/>
<dbReference type="Gene3D" id="2.60.120.10">
    <property type="entry name" value="Jelly Rolls"/>
    <property type="match status" value="1"/>
</dbReference>
<organism evidence="1">
    <name type="scientific">viral metagenome</name>
    <dbReference type="NCBI Taxonomy" id="1070528"/>
    <lineage>
        <taxon>unclassified sequences</taxon>
        <taxon>metagenomes</taxon>
        <taxon>organismal metagenomes</taxon>
    </lineage>
</organism>
<evidence type="ECO:0008006" key="2">
    <source>
        <dbReference type="Google" id="ProtNLM"/>
    </source>
</evidence>